<dbReference type="PANTHER" id="PTHR47160">
    <property type="entry name" value="PUTATIVE-RELATED"/>
    <property type="match status" value="1"/>
</dbReference>
<dbReference type="InterPro" id="IPR018289">
    <property type="entry name" value="MULE_transposase_dom"/>
</dbReference>
<dbReference type="AlphaFoldDB" id="A0ABD2J810"/>
<evidence type="ECO:0000313" key="3">
    <source>
        <dbReference type="Proteomes" id="UP001620645"/>
    </source>
</evidence>
<dbReference type="Proteomes" id="UP001620645">
    <property type="component" value="Unassembled WGS sequence"/>
</dbReference>
<protein>
    <recommendedName>
        <fullName evidence="1">MULE transposase domain-containing protein</fullName>
    </recommendedName>
</protein>
<evidence type="ECO:0000259" key="1">
    <source>
        <dbReference type="Pfam" id="PF10551"/>
    </source>
</evidence>
<accession>A0ABD2J810</accession>
<keyword evidence="3" id="KW-1185">Reference proteome</keyword>
<proteinExistence type="predicted"/>
<dbReference type="Pfam" id="PF10551">
    <property type="entry name" value="MULE"/>
    <property type="match status" value="1"/>
</dbReference>
<sequence>MHKNERYENSFVFCNQKWLLYDLKKRNPTVAKFSFLDLGSNMLMRATLESSKAGNTGNAQNVPLTVLGELVFKWRGTSMQMEVVTRWVACQPTTTMPQFLANSIQANEQIRQEARSDFPTTSRNIVRNVRAELPVDVRVNAPSAVNMRNNFNITKRKHHEEVGDVGLDALPIENIVIPNALQNRVIFNQILNGHRMIVFCSAHALEILRQYNTECAIDGTFESCPRGFAQLYTMSAIIDHCSVPCVYELLPNKEAATYVRFFETIRDSIGNNWSPQRLMSDFEAADIHSARIVFPNAIQNGCLFHFGQAIYRRIQRLQNLHTQYLQEIEFQRSIRSGLGRYYK</sequence>
<dbReference type="PANTHER" id="PTHR47160:SF10">
    <property type="entry name" value="MULE TRANSPOSASE DOMAIN-CONTAINING PROTEIN"/>
    <property type="match status" value="1"/>
</dbReference>
<evidence type="ECO:0000313" key="2">
    <source>
        <dbReference type="EMBL" id="KAL3086720.1"/>
    </source>
</evidence>
<reference evidence="2 3" key="1">
    <citation type="submission" date="2024-10" db="EMBL/GenBank/DDBJ databases">
        <authorList>
            <person name="Kim D."/>
        </authorList>
    </citation>
    <scope>NUCLEOTIDE SEQUENCE [LARGE SCALE GENOMIC DNA]</scope>
    <source>
        <strain evidence="2">Taebaek</strain>
    </source>
</reference>
<feature type="domain" description="MULE transposase" evidence="1">
    <location>
        <begin position="217"/>
        <end position="306"/>
    </location>
</feature>
<name>A0ABD2J810_HETSC</name>
<organism evidence="2 3">
    <name type="scientific">Heterodera schachtii</name>
    <name type="common">Sugarbeet cyst nematode worm</name>
    <name type="synonym">Tylenchus schachtii</name>
    <dbReference type="NCBI Taxonomy" id="97005"/>
    <lineage>
        <taxon>Eukaryota</taxon>
        <taxon>Metazoa</taxon>
        <taxon>Ecdysozoa</taxon>
        <taxon>Nematoda</taxon>
        <taxon>Chromadorea</taxon>
        <taxon>Rhabditida</taxon>
        <taxon>Tylenchina</taxon>
        <taxon>Tylenchomorpha</taxon>
        <taxon>Tylenchoidea</taxon>
        <taxon>Heteroderidae</taxon>
        <taxon>Heteroderinae</taxon>
        <taxon>Heterodera</taxon>
    </lineage>
</organism>
<comment type="caution">
    <text evidence="2">The sequence shown here is derived from an EMBL/GenBank/DDBJ whole genome shotgun (WGS) entry which is preliminary data.</text>
</comment>
<gene>
    <name evidence="2" type="ORF">niasHS_008202</name>
</gene>
<dbReference type="EMBL" id="JBICCN010000190">
    <property type="protein sequence ID" value="KAL3086720.1"/>
    <property type="molecule type" value="Genomic_DNA"/>
</dbReference>